<evidence type="ECO:0000256" key="7">
    <source>
        <dbReference type="ARBA" id="ARBA00023002"/>
    </source>
</evidence>
<keyword evidence="6" id="KW-0479">Metal-binding</keyword>
<evidence type="ECO:0000313" key="13">
    <source>
        <dbReference type="Proteomes" id="UP000184608"/>
    </source>
</evidence>
<dbReference type="STRING" id="1216006.VA7868_03781"/>
<dbReference type="EMBL" id="FQXZ01000041">
    <property type="protein sequence ID" value="SHI47328.1"/>
    <property type="molecule type" value="Genomic_DNA"/>
</dbReference>
<gene>
    <name evidence="12" type="ORF">VA7868_03781</name>
</gene>
<evidence type="ECO:0000313" key="12">
    <source>
        <dbReference type="EMBL" id="SHI47328.1"/>
    </source>
</evidence>
<keyword evidence="4" id="KW-0285">Flavoprotein</keyword>
<dbReference type="Proteomes" id="UP000184608">
    <property type="component" value="Unassembled WGS sequence"/>
</dbReference>
<dbReference type="Pfam" id="PF07992">
    <property type="entry name" value="Pyr_redox_2"/>
    <property type="match status" value="1"/>
</dbReference>
<evidence type="ECO:0000259" key="10">
    <source>
        <dbReference type="Pfam" id="PF00724"/>
    </source>
</evidence>
<dbReference type="GO" id="GO:0010181">
    <property type="term" value="F:FMN binding"/>
    <property type="evidence" value="ECO:0007669"/>
    <property type="project" value="InterPro"/>
</dbReference>
<keyword evidence="9" id="KW-0411">Iron-sulfur</keyword>
<dbReference type="AlphaFoldDB" id="A0A1M6BFH1"/>
<dbReference type="SUPFAM" id="SSF51395">
    <property type="entry name" value="FMN-linked oxidoreductases"/>
    <property type="match status" value="1"/>
</dbReference>
<evidence type="ECO:0000256" key="8">
    <source>
        <dbReference type="ARBA" id="ARBA00023004"/>
    </source>
</evidence>
<dbReference type="PRINTS" id="PR00469">
    <property type="entry name" value="PNDRDTASEII"/>
</dbReference>
<dbReference type="Pfam" id="PF00724">
    <property type="entry name" value="Oxidored_FMN"/>
    <property type="match status" value="1"/>
</dbReference>
<dbReference type="InterPro" id="IPR051793">
    <property type="entry name" value="NADH:flavin_oxidoreductase"/>
</dbReference>
<dbReference type="PRINTS" id="PR00368">
    <property type="entry name" value="FADPNR"/>
</dbReference>
<keyword evidence="7 12" id="KW-0560">Oxidoreductase</keyword>
<keyword evidence="8" id="KW-0408">Iron</keyword>
<dbReference type="GO" id="GO:0046872">
    <property type="term" value="F:metal ion binding"/>
    <property type="evidence" value="ECO:0007669"/>
    <property type="project" value="UniProtKB-KW"/>
</dbReference>
<dbReference type="GO" id="GO:0051536">
    <property type="term" value="F:iron-sulfur cluster binding"/>
    <property type="evidence" value="ECO:0007669"/>
    <property type="project" value="UniProtKB-KW"/>
</dbReference>
<dbReference type="OrthoDB" id="8523426at2"/>
<evidence type="ECO:0000256" key="3">
    <source>
        <dbReference type="ARBA" id="ARBA00011048"/>
    </source>
</evidence>
<evidence type="ECO:0000256" key="9">
    <source>
        <dbReference type="ARBA" id="ARBA00023014"/>
    </source>
</evidence>
<dbReference type="InterPro" id="IPR036188">
    <property type="entry name" value="FAD/NAD-bd_sf"/>
</dbReference>
<sequence>MMKLKYPHLFRPIQIGKITFKNRIFSAPVSLQELSSECFLSQENIAFFELRAKGGAANVTIGEAIVEETGRAHTKELRIDDPLILPSLTHAARSIRRHNSIPSIELAHGGKYAGIPNLENPHPKNKPYGPIHEFSENGTEVFQMEEAMLIRLAESYKTAAARAKLAGFEMLMVHGAHGWLISQFLSPTNTRTDQYGGSFENRMRFPVMVLKAIREAVGPGFPIEFRMNALELYPEGHGLDEAIRVAKYIEPYVDILHISAGNQHVQETFVRTHPSMFLPHGVNAGLAAEIKKHVNIPVAVVGAITDPDLAEEIIASGQADIVALARGLMADPFLPQKAHEGRDQDIRKCMRCHDCMDTIIVTRDTACCINPVIGEEELYFSPPPLPAQPKKVLVAGGGPGGMQAALSAAERNHQVILCEASAELGGQIRCEAHVDFKKNYYEFSQWLIHQVTQHENIEIRMNTKVDPQLVDSIAPDSLICAIGAVPIKPGIPGIDDPRVIDCMDMEDENLETGQRIVIIGAGLVGSEAAVHFKRENKQVTLIEARDDFAVDANVFHKMALNIELREGIDLHLNTSVEAITAEGVVAVDQSGQKHVFPADTVFCAVGMRSLAEEREQLRESIIDFRPVGDCVQVGKVSAAVHHGHYAGVDL</sequence>
<reference evidence="12 13" key="1">
    <citation type="submission" date="2016-11" db="EMBL/GenBank/DDBJ databases">
        <authorList>
            <person name="Jaros S."/>
            <person name="Januszkiewicz K."/>
            <person name="Wedrychowicz H."/>
        </authorList>
    </citation>
    <scope>NUCLEOTIDE SEQUENCE [LARGE SCALE GENOMIC DNA]</scope>
    <source>
        <strain evidence="12 13">CECT 7868</strain>
    </source>
</reference>
<dbReference type="Gene3D" id="3.50.50.60">
    <property type="entry name" value="FAD/NAD(P)-binding domain"/>
    <property type="match status" value="1"/>
</dbReference>
<dbReference type="Gene3D" id="3.20.20.70">
    <property type="entry name" value="Aldolase class I"/>
    <property type="match status" value="1"/>
</dbReference>
<keyword evidence="13" id="KW-1185">Reference proteome</keyword>
<feature type="domain" description="NADH:flavin oxidoreductase/NADH oxidase N-terminal" evidence="10">
    <location>
        <begin position="9"/>
        <end position="344"/>
    </location>
</feature>
<evidence type="ECO:0000256" key="4">
    <source>
        <dbReference type="ARBA" id="ARBA00022630"/>
    </source>
</evidence>
<evidence type="ECO:0000259" key="11">
    <source>
        <dbReference type="Pfam" id="PF07992"/>
    </source>
</evidence>
<feature type="domain" description="FAD/NAD(P)-binding" evidence="11">
    <location>
        <begin position="391"/>
        <end position="612"/>
    </location>
</feature>
<protein>
    <submittedName>
        <fullName evidence="12">NADH oxidase</fullName>
        <ecNumber evidence="12">1.-.-.-</ecNumber>
    </submittedName>
</protein>
<evidence type="ECO:0000256" key="6">
    <source>
        <dbReference type="ARBA" id="ARBA00022723"/>
    </source>
</evidence>
<keyword evidence="5" id="KW-0288">FMN</keyword>
<name>A0A1M6BFH1_9VIBR</name>
<dbReference type="RefSeq" id="WP_084193471.1">
    <property type="nucleotide sequence ID" value="NZ_FQXZ01000041.1"/>
</dbReference>
<evidence type="ECO:0000256" key="5">
    <source>
        <dbReference type="ARBA" id="ARBA00022643"/>
    </source>
</evidence>
<comment type="similarity">
    <text evidence="3">In the N-terminal section; belongs to the NADH:flavin oxidoreductase/NADH oxidase family.</text>
</comment>
<organism evidence="12 13">
    <name type="scientific">Vibrio aerogenes CECT 7868</name>
    <dbReference type="NCBI Taxonomy" id="1216006"/>
    <lineage>
        <taxon>Bacteria</taxon>
        <taxon>Pseudomonadati</taxon>
        <taxon>Pseudomonadota</taxon>
        <taxon>Gammaproteobacteria</taxon>
        <taxon>Vibrionales</taxon>
        <taxon>Vibrionaceae</taxon>
        <taxon>Vibrio</taxon>
    </lineage>
</organism>
<dbReference type="CDD" id="cd02803">
    <property type="entry name" value="OYE_like_FMN_family"/>
    <property type="match status" value="1"/>
</dbReference>
<evidence type="ECO:0000256" key="1">
    <source>
        <dbReference type="ARBA" id="ARBA00001917"/>
    </source>
</evidence>
<dbReference type="Gene3D" id="3.40.50.720">
    <property type="entry name" value="NAD(P)-binding Rossmann-like Domain"/>
    <property type="match status" value="1"/>
</dbReference>
<dbReference type="PANTHER" id="PTHR42917:SF2">
    <property type="entry name" value="2,4-DIENOYL-COA REDUCTASE [(2E)-ENOYL-COA-PRODUCING]"/>
    <property type="match status" value="1"/>
</dbReference>
<dbReference type="InterPro" id="IPR001155">
    <property type="entry name" value="OxRdtase_FMN_N"/>
</dbReference>
<dbReference type="InterPro" id="IPR013785">
    <property type="entry name" value="Aldolase_TIM"/>
</dbReference>
<dbReference type="InterPro" id="IPR023753">
    <property type="entry name" value="FAD/NAD-binding_dom"/>
</dbReference>
<dbReference type="PANTHER" id="PTHR42917">
    <property type="entry name" value="2,4-DIENOYL-COA REDUCTASE"/>
    <property type="match status" value="1"/>
</dbReference>
<evidence type="ECO:0000256" key="2">
    <source>
        <dbReference type="ARBA" id="ARBA00001966"/>
    </source>
</evidence>
<dbReference type="GO" id="GO:0016491">
    <property type="term" value="F:oxidoreductase activity"/>
    <property type="evidence" value="ECO:0007669"/>
    <property type="project" value="UniProtKB-KW"/>
</dbReference>
<proteinExistence type="inferred from homology"/>
<accession>A0A1M6BFH1</accession>
<dbReference type="SUPFAM" id="SSF51905">
    <property type="entry name" value="FAD/NAD(P)-binding domain"/>
    <property type="match status" value="1"/>
</dbReference>
<comment type="cofactor">
    <cofactor evidence="1">
        <name>FMN</name>
        <dbReference type="ChEBI" id="CHEBI:58210"/>
    </cofactor>
</comment>
<dbReference type="EC" id="1.-.-.-" evidence="12"/>
<comment type="cofactor">
    <cofactor evidence="2">
        <name>[4Fe-4S] cluster</name>
        <dbReference type="ChEBI" id="CHEBI:49883"/>
    </cofactor>
</comment>